<organism evidence="12 13">
    <name type="scientific">Phytophthora rubi</name>
    <dbReference type="NCBI Taxonomy" id="129364"/>
    <lineage>
        <taxon>Eukaryota</taxon>
        <taxon>Sar</taxon>
        <taxon>Stramenopiles</taxon>
        <taxon>Oomycota</taxon>
        <taxon>Peronosporomycetes</taxon>
        <taxon>Peronosporales</taxon>
        <taxon>Peronosporaceae</taxon>
        <taxon>Phytophthora</taxon>
    </lineage>
</organism>
<evidence type="ECO:0000256" key="9">
    <source>
        <dbReference type="ARBA" id="ARBA00029821"/>
    </source>
</evidence>
<evidence type="ECO:0000259" key="11">
    <source>
        <dbReference type="Pfam" id="PF08123"/>
    </source>
</evidence>
<evidence type="ECO:0000256" key="2">
    <source>
        <dbReference type="ARBA" id="ARBA00012190"/>
    </source>
</evidence>
<dbReference type="GO" id="GO:0006281">
    <property type="term" value="P:DNA repair"/>
    <property type="evidence" value="ECO:0007669"/>
    <property type="project" value="TreeGrafter"/>
</dbReference>
<comment type="catalytic activity">
    <reaction evidence="10">
        <text>L-lysyl(79)-[histone H3] + 3 S-adenosyl-L-methionine = N(6),N(6),N(6)-trimethyl-L-lysyl(79)-[histone H3] + 3 S-adenosyl-L-homocysteine + 3 H(+)</text>
        <dbReference type="Rhea" id="RHEA:60328"/>
        <dbReference type="Rhea" id="RHEA-COMP:15549"/>
        <dbReference type="Rhea" id="RHEA-COMP:15552"/>
        <dbReference type="ChEBI" id="CHEBI:15378"/>
        <dbReference type="ChEBI" id="CHEBI:29969"/>
        <dbReference type="ChEBI" id="CHEBI:57856"/>
        <dbReference type="ChEBI" id="CHEBI:59789"/>
        <dbReference type="ChEBI" id="CHEBI:61961"/>
        <dbReference type="EC" id="2.1.1.360"/>
    </reaction>
</comment>
<evidence type="ECO:0000256" key="6">
    <source>
        <dbReference type="ARBA" id="ARBA00022691"/>
    </source>
</evidence>
<dbReference type="GO" id="GO:0005634">
    <property type="term" value="C:nucleus"/>
    <property type="evidence" value="ECO:0007669"/>
    <property type="project" value="UniProtKB-SubCell"/>
</dbReference>
<reference evidence="12 13" key="1">
    <citation type="submission" date="2018-09" db="EMBL/GenBank/DDBJ databases">
        <title>Genomic investigation of the strawberry pathogen Phytophthora fragariae indicates pathogenicity is determined by transcriptional variation in three key races.</title>
        <authorList>
            <person name="Adams T.M."/>
            <person name="Armitage A.D."/>
            <person name="Sobczyk M.K."/>
            <person name="Bates H.J."/>
            <person name="Dunwell J.M."/>
            <person name="Nellist C.F."/>
            <person name="Harrison R.J."/>
        </authorList>
    </citation>
    <scope>NUCLEOTIDE SEQUENCE [LARGE SCALE GENOMIC DNA]</scope>
    <source>
        <strain evidence="12 13">SCRP324</strain>
    </source>
</reference>
<keyword evidence="5" id="KW-0808">Transferase</keyword>
<evidence type="ECO:0000256" key="3">
    <source>
        <dbReference type="ARBA" id="ARBA00020987"/>
    </source>
</evidence>
<evidence type="ECO:0000256" key="8">
    <source>
        <dbReference type="ARBA" id="ARBA00023242"/>
    </source>
</evidence>
<dbReference type="Proteomes" id="UP000435112">
    <property type="component" value="Unassembled WGS sequence"/>
</dbReference>
<sequence length="302" mass="34118">MLPMFSDDADKLLVRLVFQYAQQNRRVEWSTVARKLRRFRIIKTTKELETRLRTLKRAHGNDLSKFPPCFFNSTRRADSSSNTTPSRPRPLFLDYQAAACLLRSVFGSVTKTDVQQKAGVLHENAGELLPQAVAVVINIIGPVRADDVFLDIGCGIGNIVAQFALQTAAQRCLGIEIRPQLCHLGCQLINRYALVQSLLKKVVLLEGNAKDCGISAHAPLCQASIVYLNSFLFVDDVKMLVLQELCALPRARFVISTESYCPRHRPSCRNTFCTKWQLQHVIRGPASWTNRLIQVYIYERAK</sequence>
<evidence type="ECO:0000313" key="12">
    <source>
        <dbReference type="EMBL" id="KAE8963093.1"/>
    </source>
</evidence>
<accession>A0A6A3H245</accession>
<evidence type="ECO:0000313" key="13">
    <source>
        <dbReference type="Proteomes" id="UP000435112"/>
    </source>
</evidence>
<name>A0A6A3H245_9STRA</name>
<keyword evidence="4" id="KW-0489">Methyltransferase</keyword>
<dbReference type="Gene3D" id="3.40.50.150">
    <property type="entry name" value="Vaccinia Virus protein VP39"/>
    <property type="match status" value="1"/>
</dbReference>
<dbReference type="AlphaFoldDB" id="A0A6A3H245"/>
<keyword evidence="8" id="KW-0539">Nucleus</keyword>
<dbReference type="GO" id="GO:0032259">
    <property type="term" value="P:methylation"/>
    <property type="evidence" value="ECO:0007669"/>
    <property type="project" value="UniProtKB-KW"/>
</dbReference>
<dbReference type="EC" id="2.1.1.360" evidence="2"/>
<evidence type="ECO:0000256" key="4">
    <source>
        <dbReference type="ARBA" id="ARBA00022603"/>
    </source>
</evidence>
<evidence type="ECO:0000256" key="10">
    <source>
        <dbReference type="ARBA" id="ARBA00047770"/>
    </source>
</evidence>
<dbReference type="InterPro" id="IPR029063">
    <property type="entry name" value="SAM-dependent_MTases_sf"/>
</dbReference>
<dbReference type="OrthoDB" id="443402at2759"/>
<evidence type="ECO:0000256" key="5">
    <source>
        <dbReference type="ARBA" id="ARBA00022679"/>
    </source>
</evidence>
<protein>
    <recommendedName>
        <fullName evidence="3">Histone-lysine N-methyltransferase, H3 lysine-79 specific</fullName>
        <ecNumber evidence="2">2.1.1.360</ecNumber>
    </recommendedName>
    <alternativeName>
        <fullName evidence="9">Histone H3-K79 methyltransferase</fullName>
    </alternativeName>
</protein>
<comment type="subcellular location">
    <subcellularLocation>
        <location evidence="1">Nucleus</location>
    </subcellularLocation>
</comment>
<evidence type="ECO:0000256" key="1">
    <source>
        <dbReference type="ARBA" id="ARBA00004123"/>
    </source>
</evidence>
<dbReference type="SUPFAM" id="SSF53335">
    <property type="entry name" value="S-adenosyl-L-methionine-dependent methyltransferases"/>
    <property type="match status" value="1"/>
</dbReference>
<feature type="domain" description="DOT1" evidence="11">
    <location>
        <begin position="125"/>
        <end position="297"/>
    </location>
</feature>
<gene>
    <name evidence="12" type="ORF">PR002_g29392</name>
</gene>
<dbReference type="InterPro" id="IPR030445">
    <property type="entry name" value="H3-K79_meTrfase"/>
</dbReference>
<keyword evidence="6" id="KW-0949">S-adenosyl-L-methionine</keyword>
<proteinExistence type="predicted"/>
<dbReference type="InterPro" id="IPR025789">
    <property type="entry name" value="DOT1_dom"/>
</dbReference>
<evidence type="ECO:0000256" key="7">
    <source>
        <dbReference type="ARBA" id="ARBA00022853"/>
    </source>
</evidence>
<comment type="caution">
    <text evidence="12">The sequence shown here is derived from an EMBL/GenBank/DDBJ whole genome shotgun (WGS) entry which is preliminary data.</text>
</comment>
<dbReference type="GO" id="GO:0000077">
    <property type="term" value="P:DNA damage checkpoint signaling"/>
    <property type="evidence" value="ECO:0007669"/>
    <property type="project" value="TreeGrafter"/>
</dbReference>
<dbReference type="PANTHER" id="PTHR21451:SF0">
    <property type="entry name" value="HISTONE-LYSINE N-METHYLTRANSFERASE, H3 LYSINE-79 SPECIFIC"/>
    <property type="match status" value="1"/>
</dbReference>
<dbReference type="Pfam" id="PF08123">
    <property type="entry name" value="DOT1"/>
    <property type="match status" value="1"/>
</dbReference>
<dbReference type="EMBL" id="QXFU01005779">
    <property type="protein sequence ID" value="KAE8963093.1"/>
    <property type="molecule type" value="Genomic_DNA"/>
</dbReference>
<dbReference type="GO" id="GO:0140956">
    <property type="term" value="F:histone H3K79 trimethyltransferase activity"/>
    <property type="evidence" value="ECO:0007669"/>
    <property type="project" value="UniProtKB-EC"/>
</dbReference>
<keyword evidence="7" id="KW-0156">Chromatin regulator</keyword>
<dbReference type="PANTHER" id="PTHR21451">
    <property type="entry name" value="HISTONE H3 METHYLTRANSFERASE"/>
    <property type="match status" value="1"/>
</dbReference>